<organism evidence="2">
    <name type="scientific">hydrothermal vent metagenome</name>
    <dbReference type="NCBI Taxonomy" id="652676"/>
    <lineage>
        <taxon>unclassified sequences</taxon>
        <taxon>metagenomes</taxon>
        <taxon>ecological metagenomes</taxon>
    </lineage>
</organism>
<sequence length="132" mass="15677">MYELYSLIKLIHISTVSFTGFYFIIRGLSQFNHYQWYRKRWARRISQYNDTVLLLSGISMALLIEQYPFVNSWLTAKFFLLLVYILLGMLSFYWLHNKNQKMIAWSLALLVYSYIIGVAITKNPAWIMAVLS</sequence>
<feature type="transmembrane region" description="Helical" evidence="1">
    <location>
        <begin position="6"/>
        <end position="25"/>
    </location>
</feature>
<dbReference type="PIRSF" id="PIRSF005610">
    <property type="entry name" value="SirB"/>
    <property type="match status" value="1"/>
</dbReference>
<dbReference type="Pfam" id="PF04247">
    <property type="entry name" value="SirB"/>
    <property type="match status" value="1"/>
</dbReference>
<protein>
    <recommendedName>
        <fullName evidence="3">Regulator SirB</fullName>
    </recommendedName>
</protein>
<keyword evidence="1" id="KW-1133">Transmembrane helix</keyword>
<dbReference type="AlphaFoldDB" id="A0A3B1B7Z9"/>
<dbReference type="PANTHER" id="PTHR39594:SF1">
    <property type="entry name" value="PROTEIN YCHQ"/>
    <property type="match status" value="1"/>
</dbReference>
<proteinExistence type="predicted"/>
<evidence type="ECO:0000256" key="1">
    <source>
        <dbReference type="SAM" id="Phobius"/>
    </source>
</evidence>
<evidence type="ECO:0008006" key="3">
    <source>
        <dbReference type="Google" id="ProtNLM"/>
    </source>
</evidence>
<dbReference type="GO" id="GO:0005886">
    <property type="term" value="C:plasma membrane"/>
    <property type="evidence" value="ECO:0007669"/>
    <property type="project" value="TreeGrafter"/>
</dbReference>
<gene>
    <name evidence="2" type="ORF">MNBD_GAMMA24-2255</name>
</gene>
<accession>A0A3B1B7Z9</accession>
<feature type="transmembrane region" description="Helical" evidence="1">
    <location>
        <begin position="76"/>
        <end position="95"/>
    </location>
</feature>
<keyword evidence="1" id="KW-0812">Transmembrane</keyword>
<name>A0A3B1B7Z9_9ZZZZ</name>
<feature type="transmembrane region" description="Helical" evidence="1">
    <location>
        <begin position="102"/>
        <end position="121"/>
    </location>
</feature>
<feature type="transmembrane region" description="Helical" evidence="1">
    <location>
        <begin position="45"/>
        <end position="64"/>
    </location>
</feature>
<reference evidence="2" key="1">
    <citation type="submission" date="2018-06" db="EMBL/GenBank/DDBJ databases">
        <authorList>
            <person name="Zhirakovskaya E."/>
        </authorList>
    </citation>
    <scope>NUCLEOTIDE SEQUENCE</scope>
</reference>
<dbReference type="InterPro" id="IPR007360">
    <property type="entry name" value="SirB"/>
</dbReference>
<keyword evidence="1" id="KW-0472">Membrane</keyword>
<dbReference type="EMBL" id="UOFZ01000175">
    <property type="protein sequence ID" value="VAX14416.1"/>
    <property type="molecule type" value="Genomic_DNA"/>
</dbReference>
<dbReference type="PANTHER" id="PTHR39594">
    <property type="entry name" value="PROTEIN YCHQ"/>
    <property type="match status" value="1"/>
</dbReference>
<evidence type="ECO:0000313" key="2">
    <source>
        <dbReference type="EMBL" id="VAX14416.1"/>
    </source>
</evidence>